<dbReference type="Proteomes" id="UP000075766">
    <property type="component" value="Unassembled WGS sequence"/>
</dbReference>
<evidence type="ECO:0000256" key="4">
    <source>
        <dbReference type="ARBA" id="ARBA00022989"/>
    </source>
</evidence>
<protein>
    <recommendedName>
        <fullName evidence="9">DUF423 domain-containing protein</fullName>
    </recommendedName>
</protein>
<organism evidence="7 8">
    <name type="scientific">Marichromatium gracile</name>
    <name type="common">Chromatium gracile</name>
    <dbReference type="NCBI Taxonomy" id="1048"/>
    <lineage>
        <taxon>Bacteria</taxon>
        <taxon>Pseudomonadati</taxon>
        <taxon>Pseudomonadota</taxon>
        <taxon>Gammaproteobacteria</taxon>
        <taxon>Chromatiales</taxon>
        <taxon>Chromatiaceae</taxon>
        <taxon>Marichromatium</taxon>
    </lineage>
</organism>
<evidence type="ECO:0000256" key="2">
    <source>
        <dbReference type="ARBA" id="ARBA00009694"/>
    </source>
</evidence>
<gene>
    <name evidence="7" type="ORF">AY586_09065</name>
</gene>
<dbReference type="PANTHER" id="PTHR43461">
    <property type="entry name" value="TRANSMEMBRANE PROTEIN 256"/>
    <property type="match status" value="1"/>
</dbReference>
<dbReference type="InterPro" id="IPR006696">
    <property type="entry name" value="DUF423"/>
</dbReference>
<dbReference type="EMBL" id="LSYU01000030">
    <property type="protein sequence ID" value="KXX65759.1"/>
    <property type="molecule type" value="Genomic_DNA"/>
</dbReference>
<accession>A0ABR5VJT6</accession>
<comment type="caution">
    <text evidence="7">The sequence shown here is derived from an EMBL/GenBank/DDBJ whole genome shotgun (WGS) entry which is preliminary data.</text>
</comment>
<evidence type="ECO:0008006" key="9">
    <source>
        <dbReference type="Google" id="ProtNLM"/>
    </source>
</evidence>
<evidence type="ECO:0000256" key="5">
    <source>
        <dbReference type="ARBA" id="ARBA00023136"/>
    </source>
</evidence>
<dbReference type="RefSeq" id="WP_062272787.1">
    <property type="nucleotide sequence ID" value="NZ_LSYU01000030.1"/>
</dbReference>
<feature type="transmembrane region" description="Helical" evidence="6">
    <location>
        <begin position="106"/>
        <end position="126"/>
    </location>
</feature>
<evidence type="ECO:0000256" key="1">
    <source>
        <dbReference type="ARBA" id="ARBA00004141"/>
    </source>
</evidence>
<reference evidence="7 8" key="1">
    <citation type="submission" date="2016-02" db="EMBL/GenBank/DDBJ databases">
        <title>Genome sequence of Marichromatium gracile YL-28, a purple sulfur bacterium.</title>
        <authorList>
            <person name="Zhao C."/>
            <person name="Hong X."/>
            <person name="Chen S."/>
            <person name="Yang S."/>
        </authorList>
    </citation>
    <scope>NUCLEOTIDE SEQUENCE [LARGE SCALE GENOMIC DNA]</scope>
    <source>
        <strain evidence="7 8">YL28</strain>
    </source>
</reference>
<comment type="subcellular location">
    <subcellularLocation>
        <location evidence="1">Membrane</location>
        <topology evidence="1">Multi-pass membrane protein</topology>
    </subcellularLocation>
</comment>
<keyword evidence="8" id="KW-1185">Reference proteome</keyword>
<dbReference type="PANTHER" id="PTHR43461:SF1">
    <property type="entry name" value="TRANSMEMBRANE PROTEIN 256"/>
    <property type="match status" value="1"/>
</dbReference>
<evidence type="ECO:0000256" key="3">
    <source>
        <dbReference type="ARBA" id="ARBA00022692"/>
    </source>
</evidence>
<evidence type="ECO:0000313" key="8">
    <source>
        <dbReference type="Proteomes" id="UP000075766"/>
    </source>
</evidence>
<keyword evidence="5 6" id="KW-0472">Membrane</keyword>
<proteinExistence type="inferred from homology"/>
<evidence type="ECO:0000313" key="7">
    <source>
        <dbReference type="EMBL" id="KXX65759.1"/>
    </source>
</evidence>
<keyword evidence="3 6" id="KW-0812">Transmembrane</keyword>
<comment type="similarity">
    <text evidence="2">Belongs to the UPF0382 family.</text>
</comment>
<feature type="transmembrane region" description="Helical" evidence="6">
    <location>
        <begin position="71"/>
        <end position="94"/>
    </location>
</feature>
<evidence type="ECO:0000256" key="6">
    <source>
        <dbReference type="SAM" id="Phobius"/>
    </source>
</evidence>
<feature type="transmembrane region" description="Helical" evidence="6">
    <location>
        <begin position="44"/>
        <end position="64"/>
    </location>
</feature>
<keyword evidence="4 6" id="KW-1133">Transmembrane helix</keyword>
<sequence length="133" mass="13531">MHPARPWLVVGALCGLASVALGAFGAHGLDGRVEPRMLANWHTAADYLATHALAILVCGALLVARPRAAGVALAAWLFLAGIALFSGSLFALVLSGVRALGMVTPIGGMLLLGGWLALAFAGWRLAAGRDHGG</sequence>
<name>A0ABR5VJT6_MARGR</name>
<dbReference type="Pfam" id="PF04241">
    <property type="entry name" value="DUF423"/>
    <property type="match status" value="1"/>
</dbReference>